<proteinExistence type="predicted"/>
<organism evidence="1">
    <name type="scientific">Arundo donax</name>
    <name type="common">Giant reed</name>
    <name type="synonym">Donax arundinaceus</name>
    <dbReference type="NCBI Taxonomy" id="35708"/>
    <lineage>
        <taxon>Eukaryota</taxon>
        <taxon>Viridiplantae</taxon>
        <taxon>Streptophyta</taxon>
        <taxon>Embryophyta</taxon>
        <taxon>Tracheophyta</taxon>
        <taxon>Spermatophyta</taxon>
        <taxon>Magnoliopsida</taxon>
        <taxon>Liliopsida</taxon>
        <taxon>Poales</taxon>
        <taxon>Poaceae</taxon>
        <taxon>PACMAD clade</taxon>
        <taxon>Arundinoideae</taxon>
        <taxon>Arundineae</taxon>
        <taxon>Arundo</taxon>
    </lineage>
</organism>
<dbReference type="EMBL" id="GBRH01199316">
    <property type="protein sequence ID" value="JAD98579.1"/>
    <property type="molecule type" value="Transcribed_RNA"/>
</dbReference>
<evidence type="ECO:0000313" key="1">
    <source>
        <dbReference type="EMBL" id="JAD98579.1"/>
    </source>
</evidence>
<protein>
    <submittedName>
        <fullName evidence="1">Uncharacterized protein</fullName>
    </submittedName>
</protein>
<reference evidence="1" key="1">
    <citation type="submission" date="2014-09" db="EMBL/GenBank/DDBJ databases">
        <authorList>
            <person name="Magalhaes I.L.F."/>
            <person name="Oliveira U."/>
            <person name="Santos F.R."/>
            <person name="Vidigal T.H.D.A."/>
            <person name="Brescovit A.D."/>
            <person name="Santos A.J."/>
        </authorList>
    </citation>
    <scope>NUCLEOTIDE SEQUENCE</scope>
    <source>
        <tissue evidence="1">Shoot tissue taken approximately 20 cm above the soil surface</tissue>
    </source>
</reference>
<sequence>MPKSKPLRSCLSL</sequence>
<name>A0A0A9ECW9_ARUDO</name>
<accession>A0A0A9ECW9</accession>
<reference evidence="1" key="2">
    <citation type="journal article" date="2015" name="Data Brief">
        <title>Shoot transcriptome of the giant reed, Arundo donax.</title>
        <authorList>
            <person name="Barrero R.A."/>
            <person name="Guerrero F.D."/>
            <person name="Moolhuijzen P."/>
            <person name="Goolsby J.A."/>
            <person name="Tidwell J."/>
            <person name="Bellgard S.E."/>
            <person name="Bellgard M.I."/>
        </authorList>
    </citation>
    <scope>NUCLEOTIDE SEQUENCE</scope>
    <source>
        <tissue evidence="1">Shoot tissue taken approximately 20 cm above the soil surface</tissue>
    </source>
</reference>